<dbReference type="PROSITE" id="PS00108">
    <property type="entry name" value="PROTEIN_KINASE_ST"/>
    <property type="match status" value="1"/>
</dbReference>
<reference evidence="15 16" key="1">
    <citation type="submission" date="2024-11" db="EMBL/GenBank/DDBJ databases">
        <title>Chromosome-level genome assembly of Eucalyptus globulus Labill. provides insights into its genome evolution.</title>
        <authorList>
            <person name="Li X."/>
        </authorList>
    </citation>
    <scope>NUCLEOTIDE SEQUENCE [LARGE SCALE GENOMIC DNA]</scope>
    <source>
        <strain evidence="15">CL2024</strain>
        <tissue evidence="15">Fresh tender leaves</tissue>
    </source>
</reference>
<dbReference type="EMBL" id="JBJKBG010000011">
    <property type="protein sequence ID" value="KAL3714462.1"/>
    <property type="molecule type" value="Genomic_DNA"/>
</dbReference>
<dbReference type="InterPro" id="IPR000719">
    <property type="entry name" value="Prot_kinase_dom"/>
</dbReference>
<dbReference type="PROSITE" id="PS00107">
    <property type="entry name" value="PROTEIN_KINASE_ATP"/>
    <property type="match status" value="1"/>
</dbReference>
<evidence type="ECO:0000256" key="12">
    <source>
        <dbReference type="PROSITE-ProRule" id="PRU10141"/>
    </source>
</evidence>
<keyword evidence="8 12" id="KW-0067">ATP-binding</keyword>
<comment type="caution">
    <text evidence="15">The sequence shown here is derived from an EMBL/GenBank/DDBJ whole genome shotgun (WGS) entry which is preliminary data.</text>
</comment>
<dbReference type="GO" id="GO:0005524">
    <property type="term" value="F:ATP binding"/>
    <property type="evidence" value="ECO:0007669"/>
    <property type="project" value="UniProtKB-UniRule"/>
</dbReference>
<dbReference type="AlphaFoldDB" id="A0ABD3ILJ6"/>
<protein>
    <recommendedName>
        <fullName evidence="14">Protein kinase domain-containing protein</fullName>
    </recommendedName>
</protein>
<evidence type="ECO:0000256" key="5">
    <source>
        <dbReference type="ARBA" id="ARBA00022729"/>
    </source>
</evidence>
<comment type="subcellular location">
    <subcellularLocation>
        <location evidence="1">Membrane</location>
        <topology evidence="1">Single-pass type I membrane protein</topology>
    </subcellularLocation>
</comment>
<dbReference type="InterPro" id="IPR017441">
    <property type="entry name" value="Protein_kinase_ATP_BS"/>
</dbReference>
<keyword evidence="5" id="KW-0732">Signal</keyword>
<feature type="domain" description="Protein kinase" evidence="14">
    <location>
        <begin position="55"/>
        <end position="338"/>
    </location>
</feature>
<evidence type="ECO:0000256" key="9">
    <source>
        <dbReference type="ARBA" id="ARBA00022989"/>
    </source>
</evidence>
<keyword evidence="2 13" id="KW-0723">Serine/threonine-protein kinase</keyword>
<evidence type="ECO:0000256" key="3">
    <source>
        <dbReference type="ARBA" id="ARBA00022679"/>
    </source>
</evidence>
<evidence type="ECO:0000256" key="13">
    <source>
        <dbReference type="RuleBase" id="RU000304"/>
    </source>
</evidence>
<evidence type="ECO:0000256" key="1">
    <source>
        <dbReference type="ARBA" id="ARBA00004479"/>
    </source>
</evidence>
<keyword evidence="9" id="KW-1133">Transmembrane helix</keyword>
<dbReference type="FunFam" id="3.30.200.20:FF:000178">
    <property type="entry name" value="serine/threonine-protein kinase PBS1-like"/>
    <property type="match status" value="1"/>
</dbReference>
<keyword evidence="6 12" id="KW-0547">Nucleotide-binding</keyword>
<keyword evidence="10" id="KW-0472">Membrane</keyword>
<gene>
    <name evidence="15" type="ORF">ACJRO7_006389</name>
</gene>
<evidence type="ECO:0000259" key="14">
    <source>
        <dbReference type="PROSITE" id="PS50011"/>
    </source>
</evidence>
<dbReference type="SUPFAM" id="SSF56112">
    <property type="entry name" value="Protein kinase-like (PK-like)"/>
    <property type="match status" value="1"/>
</dbReference>
<evidence type="ECO:0000256" key="4">
    <source>
        <dbReference type="ARBA" id="ARBA00022692"/>
    </source>
</evidence>
<evidence type="ECO:0000256" key="11">
    <source>
        <dbReference type="ARBA" id="ARBA00023180"/>
    </source>
</evidence>
<dbReference type="PROSITE" id="PS50011">
    <property type="entry name" value="PROTEIN_KINASE_DOM"/>
    <property type="match status" value="1"/>
</dbReference>
<keyword evidence="4" id="KW-0812">Transmembrane</keyword>
<organism evidence="15 16">
    <name type="scientific">Eucalyptus globulus</name>
    <name type="common">Tasmanian blue gum</name>
    <dbReference type="NCBI Taxonomy" id="34317"/>
    <lineage>
        <taxon>Eukaryota</taxon>
        <taxon>Viridiplantae</taxon>
        <taxon>Streptophyta</taxon>
        <taxon>Embryophyta</taxon>
        <taxon>Tracheophyta</taxon>
        <taxon>Spermatophyta</taxon>
        <taxon>Magnoliopsida</taxon>
        <taxon>eudicotyledons</taxon>
        <taxon>Gunneridae</taxon>
        <taxon>Pentapetalae</taxon>
        <taxon>rosids</taxon>
        <taxon>malvids</taxon>
        <taxon>Myrtales</taxon>
        <taxon>Myrtaceae</taxon>
        <taxon>Myrtoideae</taxon>
        <taxon>Eucalypteae</taxon>
        <taxon>Eucalyptus</taxon>
    </lineage>
</organism>
<dbReference type="GO" id="GO:0004674">
    <property type="term" value="F:protein serine/threonine kinase activity"/>
    <property type="evidence" value="ECO:0007669"/>
    <property type="project" value="UniProtKB-KW"/>
</dbReference>
<dbReference type="Pfam" id="PF00069">
    <property type="entry name" value="Pkinase"/>
    <property type="match status" value="1"/>
</dbReference>
<accession>A0ABD3ILJ6</accession>
<name>A0ABD3ILJ6_EUCGL</name>
<keyword evidence="3" id="KW-0808">Transferase</keyword>
<evidence type="ECO:0000256" key="10">
    <source>
        <dbReference type="ARBA" id="ARBA00023136"/>
    </source>
</evidence>
<keyword evidence="16" id="KW-1185">Reference proteome</keyword>
<dbReference type="InterPro" id="IPR011009">
    <property type="entry name" value="Kinase-like_dom_sf"/>
</dbReference>
<dbReference type="GO" id="GO:0016020">
    <property type="term" value="C:membrane"/>
    <property type="evidence" value="ECO:0007669"/>
    <property type="project" value="UniProtKB-SubCell"/>
</dbReference>
<dbReference type="FunFam" id="1.10.510.10:FF:000590">
    <property type="entry name" value="PR5-like receptor kinase"/>
    <property type="match status" value="1"/>
</dbReference>
<dbReference type="InterPro" id="IPR008271">
    <property type="entry name" value="Ser/Thr_kinase_AS"/>
</dbReference>
<evidence type="ECO:0000256" key="6">
    <source>
        <dbReference type="ARBA" id="ARBA00022741"/>
    </source>
</evidence>
<dbReference type="PANTHER" id="PTHR27009">
    <property type="entry name" value="RUST RESISTANCE KINASE LR10-RELATED"/>
    <property type="match status" value="1"/>
</dbReference>
<evidence type="ECO:0000256" key="7">
    <source>
        <dbReference type="ARBA" id="ARBA00022777"/>
    </source>
</evidence>
<proteinExistence type="inferred from homology"/>
<keyword evidence="11" id="KW-0325">Glycoprotein</keyword>
<evidence type="ECO:0000313" key="15">
    <source>
        <dbReference type="EMBL" id="KAL3714462.1"/>
    </source>
</evidence>
<dbReference type="Proteomes" id="UP001634007">
    <property type="component" value="Unassembled WGS sequence"/>
</dbReference>
<keyword evidence="7" id="KW-0418">Kinase</keyword>
<sequence>MVVKFILGAPCVMILLIRKWRRRHLAMDQNVEEFLQSNNFLPIRYSYSNIKKITSGFKDKLGEGGYGSVFKGRLRSGHEVAVKILKGKTNGQDFISEVATVGRIHHVNVVGLIGYCFEGSKQALVYDFMHNGSLDKHIFSRGQGISLECKEVYEISLGVARGIEYLHRGCDIQILHFDIKPNNILLDRDFTPKVSDFGLARLYPTDYNTVSLTAARGTLGYMAPELVFKNLGGVSYKADVYSFGKLLMEMATKRKNGDVVSEYSSQIYFPLWIYDRLCKELEIPMEVSEDDRKIIKKMIIVALWYIQWNPNDRPSMRKVLEMLEGEVDDLQISPKPLFYATEMSRRDDGTWTDEGNNTISTTSTSAITYEDFHLECTSISITQA</sequence>
<evidence type="ECO:0000313" key="16">
    <source>
        <dbReference type="Proteomes" id="UP001634007"/>
    </source>
</evidence>
<dbReference type="SMART" id="SM00220">
    <property type="entry name" value="S_TKc"/>
    <property type="match status" value="1"/>
</dbReference>
<evidence type="ECO:0000256" key="2">
    <source>
        <dbReference type="ARBA" id="ARBA00022527"/>
    </source>
</evidence>
<comment type="similarity">
    <text evidence="13">Belongs to the protein kinase superfamily.</text>
</comment>
<feature type="binding site" evidence="12">
    <location>
        <position position="83"/>
    </location>
    <ligand>
        <name>ATP</name>
        <dbReference type="ChEBI" id="CHEBI:30616"/>
    </ligand>
</feature>
<dbReference type="Gene3D" id="3.30.200.20">
    <property type="entry name" value="Phosphorylase Kinase, domain 1"/>
    <property type="match status" value="1"/>
</dbReference>
<evidence type="ECO:0000256" key="8">
    <source>
        <dbReference type="ARBA" id="ARBA00022840"/>
    </source>
</evidence>
<dbReference type="Gene3D" id="1.10.510.10">
    <property type="entry name" value="Transferase(Phosphotransferase) domain 1"/>
    <property type="match status" value="1"/>
</dbReference>
<dbReference type="InterPro" id="IPR045874">
    <property type="entry name" value="LRK10/LRL21-25-like"/>
</dbReference>